<dbReference type="Proteomes" id="UP000216998">
    <property type="component" value="Unassembled WGS sequence"/>
</dbReference>
<reference evidence="2 3" key="1">
    <citation type="submission" date="2017-07" db="EMBL/GenBank/DDBJ databases">
        <title>Niveispirillum cyanobacteriorum sp. nov., isolated from cyanobacterial aggregates in a eutrophic lake.</title>
        <authorList>
            <person name="Cai H."/>
        </authorList>
    </citation>
    <scope>NUCLEOTIDE SEQUENCE [LARGE SCALE GENOMIC DNA]</scope>
    <source>
        <strain evidence="3">TH1-14</strain>
    </source>
</reference>
<dbReference type="AlphaFoldDB" id="A0A255YQN1"/>
<evidence type="ECO:0000313" key="2">
    <source>
        <dbReference type="EMBL" id="OYQ31533.1"/>
    </source>
</evidence>
<keyword evidence="1" id="KW-0732">Signal</keyword>
<evidence type="ECO:0000313" key="3">
    <source>
        <dbReference type="Proteomes" id="UP000216998"/>
    </source>
</evidence>
<evidence type="ECO:0008006" key="4">
    <source>
        <dbReference type="Google" id="ProtNLM"/>
    </source>
</evidence>
<sequence length="563" mass="61449">MRCLPYLCLLLLAPICRADTPPTDQPTAFLTTIGSGWTAMEMPADGVPATSFGVRPVRALLTTLRQGEDGLVADFALEMLAQQRHMPSLVLDSRGHGDSITGRLDSLLLGGQIGKVELSAGIGQDWRGHLRPVLNVRAPFRLPLLRDVWISGGMGGPDGPLLEAGWAVRGSGSFATLGWRRDRGLIGRAGIQFDGKALAEPWFRRSRRPDGGRFTDIGLDQSPGMALRAALLETGSPPPARITVSSHRLGLPGVAASVAGSDLDALSRHRISPAEIRRNSQFQRAPTPESLSHRWEMQADVFNEFEPGPRGSPWSSRTSVGGRLHLLPFVGVILTAEGRIAMASNIGWPRREPPSAGRDDAALYLYRRYSLDRVQVTFVRALSPSVDLLVETGHLDPMYGGGGVELRYQPWRARWSVGTVLHQVWKRPPRVQTLYRGTGQLTGFLTGEWEGQDGGTRSNLSLGRYLAGDWGATYALSRQFGTGVTWAIDATVTTGSSRIGLTLTLPLIGFGQHVDTVARVRVRPMARENAERLDRTLTLSDLRFAAGYGRVVRDWDHGMGRVR</sequence>
<proteinExistence type="predicted"/>
<dbReference type="OrthoDB" id="19542at2"/>
<organism evidence="2 3">
    <name type="scientific">Niveispirillum lacus</name>
    <dbReference type="NCBI Taxonomy" id="1981099"/>
    <lineage>
        <taxon>Bacteria</taxon>
        <taxon>Pseudomonadati</taxon>
        <taxon>Pseudomonadota</taxon>
        <taxon>Alphaproteobacteria</taxon>
        <taxon>Rhodospirillales</taxon>
        <taxon>Azospirillaceae</taxon>
        <taxon>Niveispirillum</taxon>
    </lineage>
</organism>
<accession>A0A255YQN1</accession>
<feature type="signal peptide" evidence="1">
    <location>
        <begin position="1"/>
        <end position="18"/>
    </location>
</feature>
<dbReference type="Pfam" id="PF06082">
    <property type="entry name" value="YjbH"/>
    <property type="match status" value="1"/>
</dbReference>
<dbReference type="RefSeq" id="WP_094458214.1">
    <property type="nucleotide sequence ID" value="NZ_NOXU01000032.1"/>
</dbReference>
<evidence type="ECO:0000256" key="1">
    <source>
        <dbReference type="SAM" id="SignalP"/>
    </source>
</evidence>
<keyword evidence="3" id="KW-1185">Reference proteome</keyword>
<gene>
    <name evidence="2" type="ORF">CHU95_20535</name>
</gene>
<name>A0A255YQN1_9PROT</name>
<feature type="chain" id="PRO_5013373221" description="YjbH domain-containing protein" evidence="1">
    <location>
        <begin position="19"/>
        <end position="563"/>
    </location>
</feature>
<comment type="caution">
    <text evidence="2">The sequence shown here is derived from an EMBL/GenBank/DDBJ whole genome shotgun (WGS) entry which is preliminary data.</text>
</comment>
<dbReference type="EMBL" id="NOXU01000032">
    <property type="protein sequence ID" value="OYQ31533.1"/>
    <property type="molecule type" value="Genomic_DNA"/>
</dbReference>
<protein>
    <recommendedName>
        <fullName evidence="4">YjbH domain-containing protein</fullName>
    </recommendedName>
</protein>
<dbReference type="InterPro" id="IPR010344">
    <property type="entry name" value="YbjH"/>
</dbReference>